<accession>A0A2S5TFP5</accession>
<dbReference type="PANTHER" id="PTHR35868:SF4">
    <property type="entry name" value="DUF2804 DOMAIN-CONTAINING PROTEIN"/>
    <property type="match status" value="1"/>
</dbReference>
<dbReference type="EMBL" id="PSNW01000005">
    <property type="protein sequence ID" value="PPE73789.1"/>
    <property type="molecule type" value="Genomic_DNA"/>
</dbReference>
<gene>
    <name evidence="1" type="ORF">C3942_10270</name>
</gene>
<evidence type="ECO:0008006" key="3">
    <source>
        <dbReference type="Google" id="ProtNLM"/>
    </source>
</evidence>
<protein>
    <recommendedName>
        <fullName evidence="3">DUF2804 domain-containing protein</fullName>
    </recommendedName>
</protein>
<evidence type="ECO:0000313" key="2">
    <source>
        <dbReference type="Proteomes" id="UP000238220"/>
    </source>
</evidence>
<dbReference type="PANTHER" id="PTHR35868">
    <property type="entry name" value="DUF2804 DOMAIN-CONTAINING PROTEIN-RELATED"/>
    <property type="match status" value="1"/>
</dbReference>
<reference evidence="1 2" key="1">
    <citation type="submission" date="2018-02" db="EMBL/GenBank/DDBJ databases">
        <title>Genome sequencing of Solimonas sp. HR-BB.</title>
        <authorList>
            <person name="Lee Y."/>
            <person name="Jeon C.O."/>
        </authorList>
    </citation>
    <scope>NUCLEOTIDE SEQUENCE [LARGE SCALE GENOMIC DNA]</scope>
    <source>
        <strain evidence="1 2">HR-BB</strain>
    </source>
</reference>
<keyword evidence="2" id="KW-1185">Reference proteome</keyword>
<evidence type="ECO:0000313" key="1">
    <source>
        <dbReference type="EMBL" id="PPE73789.1"/>
    </source>
</evidence>
<name>A0A2S5TFP5_9GAMM</name>
<dbReference type="OrthoDB" id="9134802at2"/>
<sequence>MSFDTFPAGSLPPAPKALHAGNGRVADYGRYQGRIADLSTAAWDGTGGLFSRRRLQRKGWMYFGAFTPRYMVGYAVADAGLMASAFVYVYDRQTKQLAEHKATVPFGFAREFAPSPDSAWELKNGSRHWQAQPTDGGWDVSFQTPGLKLEMRFRDAGPGMTAIASSPGRPFHHTWKLCALPVSLVLEVDGQRSEQQASGTLDFTLGYPPRHTDWNWASLDGLTDDGQRIGVNLVAHFMNGHENALWLGERLLPLAQAVFQYDPAQLLQPWRVHTADGLLDVTFMPEGERREDISVGLLASRFTQPFGRFSGTLRTAQGVKRIEGFGVVEQHHAVW</sequence>
<dbReference type="InterPro" id="IPR021243">
    <property type="entry name" value="DUF2804"/>
</dbReference>
<dbReference type="SUPFAM" id="SSF159245">
    <property type="entry name" value="AttH-like"/>
    <property type="match status" value="1"/>
</dbReference>
<comment type="caution">
    <text evidence="1">The sequence shown here is derived from an EMBL/GenBank/DDBJ whole genome shotgun (WGS) entry which is preliminary data.</text>
</comment>
<organism evidence="1 2">
    <name type="scientific">Solimonas fluminis</name>
    <dbReference type="NCBI Taxonomy" id="2086571"/>
    <lineage>
        <taxon>Bacteria</taxon>
        <taxon>Pseudomonadati</taxon>
        <taxon>Pseudomonadota</taxon>
        <taxon>Gammaproteobacteria</taxon>
        <taxon>Nevskiales</taxon>
        <taxon>Nevskiaceae</taxon>
        <taxon>Solimonas</taxon>
    </lineage>
</organism>
<proteinExistence type="predicted"/>
<dbReference type="Pfam" id="PF10974">
    <property type="entry name" value="DUF2804"/>
    <property type="match status" value="1"/>
</dbReference>
<dbReference type="RefSeq" id="WP_104230304.1">
    <property type="nucleotide sequence ID" value="NZ_PSNW01000005.1"/>
</dbReference>
<dbReference type="AlphaFoldDB" id="A0A2S5TFP5"/>
<dbReference type="Proteomes" id="UP000238220">
    <property type="component" value="Unassembled WGS sequence"/>
</dbReference>